<sequence length="79" mass="9126">DAFFVGLALNLLGLVIGSSVTRVSEKENEQRELLLKTPIEEYNEKEIKVTRRYLVFYIIAGVAIMLMLVFLWAVPYMKM</sequence>
<accession>K1SKU6</accession>
<keyword evidence="1" id="KW-0812">Transmembrane</keyword>
<keyword evidence="1" id="KW-0472">Membrane</keyword>
<proteinExistence type="predicted"/>
<gene>
    <name evidence="2" type="ORF">OBE_11280</name>
</gene>
<name>K1SKU6_9ZZZZ</name>
<feature type="transmembrane region" description="Helical" evidence="1">
    <location>
        <begin position="54"/>
        <end position="74"/>
    </location>
</feature>
<protein>
    <submittedName>
        <fullName evidence="2">Membrane protein</fullName>
    </submittedName>
</protein>
<organism evidence="2">
    <name type="scientific">human gut metagenome</name>
    <dbReference type="NCBI Taxonomy" id="408170"/>
    <lineage>
        <taxon>unclassified sequences</taxon>
        <taxon>metagenomes</taxon>
        <taxon>organismal metagenomes</taxon>
    </lineage>
</organism>
<dbReference type="EMBL" id="AJWZ01007758">
    <property type="protein sequence ID" value="EKC56014.1"/>
    <property type="molecule type" value="Genomic_DNA"/>
</dbReference>
<feature type="non-terminal residue" evidence="2">
    <location>
        <position position="1"/>
    </location>
</feature>
<reference evidence="2" key="1">
    <citation type="journal article" date="2013" name="Environ. Microbiol.">
        <title>Microbiota from the distal guts of lean and obese adolescents exhibit partial functional redundancy besides clear differences in community structure.</title>
        <authorList>
            <person name="Ferrer M."/>
            <person name="Ruiz A."/>
            <person name="Lanza F."/>
            <person name="Haange S.B."/>
            <person name="Oberbach A."/>
            <person name="Till H."/>
            <person name="Bargiela R."/>
            <person name="Campoy C."/>
            <person name="Segura M.T."/>
            <person name="Richter M."/>
            <person name="von Bergen M."/>
            <person name="Seifert J."/>
            <person name="Suarez A."/>
        </authorList>
    </citation>
    <scope>NUCLEOTIDE SEQUENCE</scope>
</reference>
<dbReference type="AlphaFoldDB" id="K1SKU6"/>
<comment type="caution">
    <text evidence="2">The sequence shown here is derived from an EMBL/GenBank/DDBJ whole genome shotgun (WGS) entry which is preliminary data.</text>
</comment>
<keyword evidence="1" id="KW-1133">Transmembrane helix</keyword>
<evidence type="ECO:0000313" key="2">
    <source>
        <dbReference type="EMBL" id="EKC56014.1"/>
    </source>
</evidence>
<evidence type="ECO:0000256" key="1">
    <source>
        <dbReference type="SAM" id="Phobius"/>
    </source>
</evidence>